<keyword evidence="2" id="KW-0418">Kinase</keyword>
<evidence type="ECO:0000256" key="3">
    <source>
        <dbReference type="ARBA" id="ARBA00023015"/>
    </source>
</evidence>
<evidence type="ECO:0000256" key="2">
    <source>
        <dbReference type="ARBA" id="ARBA00022777"/>
    </source>
</evidence>
<proteinExistence type="predicted"/>
<evidence type="ECO:0000313" key="8">
    <source>
        <dbReference type="EMBL" id="THE63270.1"/>
    </source>
</evidence>
<dbReference type="SUPFAM" id="SSF55781">
    <property type="entry name" value="GAF domain-like"/>
    <property type="match status" value="1"/>
</dbReference>
<dbReference type="Pfam" id="PF13185">
    <property type="entry name" value="GAF_2"/>
    <property type="match status" value="1"/>
</dbReference>
<comment type="caution">
    <text evidence="8">The sequence shown here is derived from an EMBL/GenBank/DDBJ whole genome shotgun (WGS) entry which is preliminary data.</text>
</comment>
<sequence length="591" mass="64624">MEDSFVAGHNTNATRCPRANMTGGDETSPNPCGKRQDQLDDPQDALGDRRDDVDEIDVLLVDDDDAWVDSTGTVLEYQREGFSVTTATTLTAAADRFASTDPDCVVCDYQLEHGTGLELLAEVREIDPKRPFLLVTGAGSEGIASDAIGRQVTDYLPKRSLAGRDDVLARRIEATVRSYRTERALARERRSKETMLEIVTATTSRDGLTRKFCQHLVDERDYACAWIATRDGTNELLVQSIAGDDDVLEAVLGAEGSAREPDPAQAVLERREPVVLPPTCSTARGESADDHHARDGTDIDTATRRSEWHEIDHAHDVSGVAVPIEHDGTVVGALTVYAADGGEVDDREVSVLQAYGRTIGYALRTAEWKRSLVSTTPVAVEYEFGDERTTLSAFATCLPDGTSIEILTAIPLEDDLCYIIRVDSGSASAIRAAAEMVEGVTSVAVEDTKRRCELFVSRPTPEGVLATHGARVLETVVRRGRVTVTVVCPTDAAIQELTAALQERYPVATVGSIRSRPHPEREQTLDELLDSMTEKQLQAIELAFYAGYFERPREHNTTEIASKLGVSRATFTQHLRAAERKLLTQMFDSAS</sequence>
<dbReference type="InterPro" id="IPR007050">
    <property type="entry name" value="HTH_bacterioopsin"/>
</dbReference>
<dbReference type="Gene3D" id="3.40.50.2300">
    <property type="match status" value="1"/>
</dbReference>
<dbReference type="InterPro" id="IPR036388">
    <property type="entry name" value="WH-like_DNA-bd_sf"/>
</dbReference>
<dbReference type="Gene3D" id="3.30.450.40">
    <property type="match status" value="1"/>
</dbReference>
<dbReference type="GO" id="GO:0016301">
    <property type="term" value="F:kinase activity"/>
    <property type="evidence" value="ECO:0007669"/>
    <property type="project" value="UniProtKB-KW"/>
</dbReference>
<dbReference type="Proteomes" id="UP000318864">
    <property type="component" value="Unassembled WGS sequence"/>
</dbReference>
<evidence type="ECO:0000256" key="1">
    <source>
        <dbReference type="ARBA" id="ARBA00022679"/>
    </source>
</evidence>
<dbReference type="InterPro" id="IPR003018">
    <property type="entry name" value="GAF"/>
</dbReference>
<dbReference type="SUPFAM" id="SSF88659">
    <property type="entry name" value="Sigma3 and sigma4 domains of RNA polymerase sigma factors"/>
    <property type="match status" value="1"/>
</dbReference>
<accession>A0A4S3TIB2</accession>
<evidence type="ECO:0000256" key="6">
    <source>
        <dbReference type="SAM" id="MobiDB-lite"/>
    </source>
</evidence>
<dbReference type="GO" id="GO:0000160">
    <property type="term" value="P:phosphorelay signal transduction system"/>
    <property type="evidence" value="ECO:0007669"/>
    <property type="project" value="InterPro"/>
</dbReference>
<reference evidence="8 9" key="1">
    <citation type="submission" date="2018-10" db="EMBL/GenBank/DDBJ databases">
        <title>Natronolimnobius sp. XQ-INN 246 isolated from Inner Mongolia Autonomous Region of China.</title>
        <authorList>
            <person name="Xue Q."/>
        </authorList>
    </citation>
    <scope>NUCLEOTIDE SEQUENCE [LARGE SCALE GENOMIC DNA]</scope>
    <source>
        <strain evidence="8 9">XQ-INN 246</strain>
    </source>
</reference>
<gene>
    <name evidence="8" type="ORF">D8Y22_19085</name>
</gene>
<evidence type="ECO:0000256" key="5">
    <source>
        <dbReference type="PROSITE-ProRule" id="PRU00169"/>
    </source>
</evidence>
<dbReference type="InterPro" id="IPR001789">
    <property type="entry name" value="Sig_transdc_resp-reg_receiver"/>
</dbReference>
<evidence type="ECO:0000256" key="4">
    <source>
        <dbReference type="ARBA" id="ARBA00023163"/>
    </source>
</evidence>
<feature type="compositionally biased region" description="Basic and acidic residues" evidence="6">
    <location>
        <begin position="286"/>
        <end position="297"/>
    </location>
</feature>
<dbReference type="Pfam" id="PF04967">
    <property type="entry name" value="HTH_10"/>
    <property type="match status" value="1"/>
</dbReference>
<evidence type="ECO:0000313" key="9">
    <source>
        <dbReference type="Proteomes" id="UP000318864"/>
    </source>
</evidence>
<feature type="modified residue" description="4-aspartylphosphate" evidence="5">
    <location>
        <position position="108"/>
    </location>
</feature>
<name>A0A4S3TIB2_9EURY</name>
<dbReference type="PROSITE" id="PS50110">
    <property type="entry name" value="RESPONSE_REGULATORY"/>
    <property type="match status" value="1"/>
</dbReference>
<organism evidence="8 9">
    <name type="scientific">Salinadaptatus halalkaliphilus</name>
    <dbReference type="NCBI Taxonomy" id="2419781"/>
    <lineage>
        <taxon>Archaea</taxon>
        <taxon>Methanobacteriati</taxon>
        <taxon>Methanobacteriota</taxon>
        <taxon>Stenosarchaea group</taxon>
        <taxon>Halobacteria</taxon>
        <taxon>Halobacteriales</taxon>
        <taxon>Natrialbaceae</taxon>
        <taxon>Salinadaptatus</taxon>
    </lineage>
</organism>
<dbReference type="InterPro" id="IPR029016">
    <property type="entry name" value="GAF-like_dom_sf"/>
</dbReference>
<protein>
    <submittedName>
        <fullName evidence="8">Response regulator</fullName>
    </submittedName>
</protein>
<keyword evidence="3" id="KW-0805">Transcription regulation</keyword>
<dbReference type="InterPro" id="IPR013324">
    <property type="entry name" value="RNA_pol_sigma_r3/r4-like"/>
</dbReference>
<dbReference type="InterPro" id="IPR031803">
    <property type="entry name" value="BAT_GAF/HTH-assoc"/>
</dbReference>
<feature type="region of interest" description="Disordered" evidence="6">
    <location>
        <begin position="277"/>
        <end position="297"/>
    </location>
</feature>
<evidence type="ECO:0000259" key="7">
    <source>
        <dbReference type="PROSITE" id="PS50110"/>
    </source>
</evidence>
<keyword evidence="1" id="KW-0808">Transferase</keyword>
<dbReference type="EMBL" id="RBZW01000067">
    <property type="protein sequence ID" value="THE63270.1"/>
    <property type="molecule type" value="Genomic_DNA"/>
</dbReference>
<dbReference type="AlphaFoldDB" id="A0A4S3TIB2"/>
<dbReference type="PANTHER" id="PTHR34236:SF1">
    <property type="entry name" value="DIMETHYL SULFOXIDE REDUCTASE TRANSCRIPTIONAL ACTIVATOR"/>
    <property type="match status" value="1"/>
</dbReference>
<dbReference type="SUPFAM" id="SSF52172">
    <property type="entry name" value="CheY-like"/>
    <property type="match status" value="1"/>
</dbReference>
<dbReference type="PANTHER" id="PTHR34236">
    <property type="entry name" value="DIMETHYL SULFOXIDE REDUCTASE TRANSCRIPTIONAL ACTIVATOR"/>
    <property type="match status" value="1"/>
</dbReference>
<feature type="region of interest" description="Disordered" evidence="6">
    <location>
        <begin position="1"/>
        <end position="51"/>
    </location>
</feature>
<keyword evidence="5" id="KW-0597">Phosphoprotein</keyword>
<dbReference type="InterPro" id="IPR011006">
    <property type="entry name" value="CheY-like_superfamily"/>
</dbReference>
<feature type="domain" description="Response regulatory" evidence="7">
    <location>
        <begin position="57"/>
        <end position="173"/>
    </location>
</feature>
<dbReference type="Pfam" id="PF00072">
    <property type="entry name" value="Response_reg"/>
    <property type="match status" value="1"/>
</dbReference>
<dbReference type="Pfam" id="PF15915">
    <property type="entry name" value="BAT"/>
    <property type="match status" value="1"/>
</dbReference>
<dbReference type="SMART" id="SM00448">
    <property type="entry name" value="REC"/>
    <property type="match status" value="1"/>
</dbReference>
<keyword evidence="4" id="KW-0804">Transcription</keyword>
<dbReference type="Gene3D" id="1.10.10.10">
    <property type="entry name" value="Winged helix-like DNA-binding domain superfamily/Winged helix DNA-binding domain"/>
    <property type="match status" value="1"/>
</dbReference>
<dbReference type="CDD" id="cd00156">
    <property type="entry name" value="REC"/>
    <property type="match status" value="1"/>
</dbReference>
<keyword evidence="9" id="KW-1185">Reference proteome</keyword>